<keyword evidence="1" id="KW-1015">Disulfide bond</keyword>
<comment type="similarity">
    <text evidence="3">Belongs to the peptidase S1 family. CLIP subfamily.</text>
</comment>
<dbReference type="InterPro" id="IPR043504">
    <property type="entry name" value="Peptidase_S1_PA_chymotrypsin"/>
</dbReference>
<dbReference type="InterPro" id="IPR009003">
    <property type="entry name" value="Peptidase_S1_PA"/>
</dbReference>
<dbReference type="InterPro" id="IPR001314">
    <property type="entry name" value="Peptidase_S1A"/>
</dbReference>
<keyword evidence="2" id="KW-0325">Glycoprotein</keyword>
<dbReference type="EnsemblMetazoa" id="AALFPA23_008372.R11301">
    <property type="protein sequence ID" value="AALFPA23_008372.P11301"/>
    <property type="gene ID" value="AALFPA23_008372"/>
</dbReference>
<reference evidence="5" key="2">
    <citation type="submission" date="2025-05" db="UniProtKB">
        <authorList>
            <consortium name="EnsemblMetazoa"/>
        </authorList>
    </citation>
    <scope>IDENTIFICATION</scope>
    <source>
        <strain evidence="5">Foshan</strain>
    </source>
</reference>
<evidence type="ECO:0000256" key="2">
    <source>
        <dbReference type="ARBA" id="ARBA00023180"/>
    </source>
</evidence>
<dbReference type="PROSITE" id="PS50240">
    <property type="entry name" value="TRYPSIN_DOM"/>
    <property type="match status" value="2"/>
</dbReference>
<keyword evidence="6" id="KW-1185">Reference proteome</keyword>
<evidence type="ECO:0000256" key="3">
    <source>
        <dbReference type="ARBA" id="ARBA00024195"/>
    </source>
</evidence>
<proteinExistence type="inferred from homology"/>
<evidence type="ECO:0000313" key="5">
    <source>
        <dbReference type="EnsemblMetazoa" id="AALFPA23_008372.P11301"/>
    </source>
</evidence>
<dbReference type="SMART" id="SM00020">
    <property type="entry name" value="Tryp_SPc"/>
    <property type="match status" value="2"/>
</dbReference>
<sequence length="613" mass="69010">MRAVIFQETSMLRLIISCQTPSIRRCRISGIIPRLTMRVFALLGLGLSFGLCFAQLADGAGNCGEKKVVSQQLIANGYRALAGSWPWHGAMFHRYREGMTRYACGVTILTEQFVITAAHCTLSDPDRQKLPASRVFIQVGISNLDSPDRHMRQHNIELITRHEEYDQATFENDIALLKLYTEITYNDYIQPVCLWQGDAQLSKIISKEGFIVGWGRDEHYKLPMDLNEATAPIVSRRDCIASDPYHYNKYYFESKTFCAGGNGAVSTYGDSGGGLFLREGTSWVLRGIVSNGKADPNNNLKLVLDSYVIYVDVAFYLNWIESRVPLLPNQRPPVIEDANPNSNLLGLANCGKDTYPSGTPEEVKGYLNQYPWLAVIEFMGSNTHVLEDACHAVLIHPKFLVTAAHCIQKDRIRSIRLNDYRLDTKNDVFDIDGQSIPTTANRIAVHGISVHPNYDNSVFSNSIALVMLNQPSSAIPICLPPRGVTSLPSDKQFTIIGWKKNKHQEKPMIRNVVRLANFKACRSKYAEKRIPLDSSGGQVCSTYSHDDDSRSCSHYMGSAPFQYVNNGRYEGRYFLAAISSFGHSDCKRDEFPDVFTNVAHYSDWIYNKIKQYE</sequence>
<dbReference type="CDD" id="cd00190">
    <property type="entry name" value="Tryp_SPc"/>
    <property type="match status" value="1"/>
</dbReference>
<reference evidence="6" key="1">
    <citation type="journal article" date="2015" name="Proc. Natl. Acad. Sci. U.S.A.">
        <title>Genome sequence of the Asian Tiger mosquito, Aedes albopictus, reveals insights into its biology, genetics, and evolution.</title>
        <authorList>
            <person name="Chen X.G."/>
            <person name="Jiang X."/>
            <person name="Gu J."/>
            <person name="Xu M."/>
            <person name="Wu Y."/>
            <person name="Deng Y."/>
            <person name="Zhang C."/>
            <person name="Bonizzoni M."/>
            <person name="Dermauw W."/>
            <person name="Vontas J."/>
            <person name="Armbruster P."/>
            <person name="Huang X."/>
            <person name="Yang Y."/>
            <person name="Zhang H."/>
            <person name="He W."/>
            <person name="Peng H."/>
            <person name="Liu Y."/>
            <person name="Wu K."/>
            <person name="Chen J."/>
            <person name="Lirakis M."/>
            <person name="Topalis P."/>
            <person name="Van Leeuwen T."/>
            <person name="Hall A.B."/>
            <person name="Jiang X."/>
            <person name="Thorpe C."/>
            <person name="Mueller R.L."/>
            <person name="Sun C."/>
            <person name="Waterhouse R.M."/>
            <person name="Yan G."/>
            <person name="Tu Z.J."/>
            <person name="Fang X."/>
            <person name="James A.A."/>
        </authorList>
    </citation>
    <scope>NUCLEOTIDE SEQUENCE [LARGE SCALE GENOMIC DNA]</scope>
    <source>
        <strain evidence="6">Foshan</strain>
    </source>
</reference>
<dbReference type="GeneID" id="115262128"/>
<dbReference type="Proteomes" id="UP000069940">
    <property type="component" value="Unassembled WGS sequence"/>
</dbReference>
<dbReference type="InterPro" id="IPR001254">
    <property type="entry name" value="Trypsin_dom"/>
</dbReference>
<evidence type="ECO:0000256" key="1">
    <source>
        <dbReference type="ARBA" id="ARBA00023157"/>
    </source>
</evidence>
<feature type="domain" description="Peptidase S1" evidence="4">
    <location>
        <begin position="355"/>
        <end position="610"/>
    </location>
</feature>
<evidence type="ECO:0000259" key="4">
    <source>
        <dbReference type="PROSITE" id="PS50240"/>
    </source>
</evidence>
<organism evidence="5 6">
    <name type="scientific">Aedes albopictus</name>
    <name type="common">Asian tiger mosquito</name>
    <name type="synonym">Stegomyia albopicta</name>
    <dbReference type="NCBI Taxonomy" id="7160"/>
    <lineage>
        <taxon>Eukaryota</taxon>
        <taxon>Metazoa</taxon>
        <taxon>Ecdysozoa</taxon>
        <taxon>Arthropoda</taxon>
        <taxon>Hexapoda</taxon>
        <taxon>Insecta</taxon>
        <taxon>Pterygota</taxon>
        <taxon>Neoptera</taxon>
        <taxon>Endopterygota</taxon>
        <taxon>Diptera</taxon>
        <taxon>Nematocera</taxon>
        <taxon>Culicoidea</taxon>
        <taxon>Culicidae</taxon>
        <taxon>Culicinae</taxon>
        <taxon>Aedini</taxon>
        <taxon>Aedes</taxon>
        <taxon>Stegomyia</taxon>
    </lineage>
</organism>
<name>A0ABM1YEB4_AEDAL</name>
<dbReference type="PRINTS" id="PR00722">
    <property type="entry name" value="CHYMOTRYPSIN"/>
</dbReference>
<evidence type="ECO:0000313" key="6">
    <source>
        <dbReference type="Proteomes" id="UP000069940"/>
    </source>
</evidence>
<dbReference type="PROSITE" id="PS00134">
    <property type="entry name" value="TRYPSIN_HIS"/>
    <property type="match status" value="2"/>
</dbReference>
<dbReference type="Gene3D" id="2.40.10.10">
    <property type="entry name" value="Trypsin-like serine proteases"/>
    <property type="match status" value="3"/>
</dbReference>
<dbReference type="PANTHER" id="PTHR24256">
    <property type="entry name" value="TRYPTASE-RELATED"/>
    <property type="match status" value="1"/>
</dbReference>
<feature type="domain" description="Peptidase S1" evidence="4">
    <location>
        <begin position="74"/>
        <end position="325"/>
    </location>
</feature>
<dbReference type="RefSeq" id="XP_029720065.2">
    <property type="nucleotide sequence ID" value="XM_029864205.2"/>
</dbReference>
<dbReference type="InterPro" id="IPR018114">
    <property type="entry name" value="TRYPSIN_HIS"/>
</dbReference>
<dbReference type="InterPro" id="IPR051487">
    <property type="entry name" value="Ser/Thr_Proteases_Immune/Dev"/>
</dbReference>
<protein>
    <recommendedName>
        <fullName evidence="4">Peptidase S1 domain-containing protein</fullName>
    </recommendedName>
</protein>
<accession>A0ABM1YEB4</accession>
<dbReference type="Pfam" id="PF00089">
    <property type="entry name" value="Trypsin"/>
    <property type="match status" value="2"/>
</dbReference>
<dbReference type="SUPFAM" id="SSF50494">
    <property type="entry name" value="Trypsin-like serine proteases"/>
    <property type="match status" value="2"/>
</dbReference>